<accession>A0A2R2MLZ3</accession>
<feature type="compositionally biased region" description="Basic residues" evidence="8">
    <location>
        <begin position="1269"/>
        <end position="1279"/>
    </location>
</feature>
<evidence type="ECO:0000256" key="1">
    <source>
        <dbReference type="ARBA" id="ARBA00004141"/>
    </source>
</evidence>
<feature type="transmembrane region" description="Helical" evidence="9">
    <location>
        <begin position="922"/>
        <end position="939"/>
    </location>
</feature>
<dbReference type="PANTHER" id="PTHR13800">
    <property type="entry name" value="TRANSIENT RECEPTOR POTENTIAL CATION CHANNEL, SUBFAMILY M, MEMBER 6"/>
    <property type="match status" value="1"/>
</dbReference>
<evidence type="ECO:0000256" key="8">
    <source>
        <dbReference type="SAM" id="MobiDB-lite"/>
    </source>
</evidence>
<dbReference type="GeneID" id="106160094"/>
<evidence type="ECO:0000256" key="3">
    <source>
        <dbReference type="ARBA" id="ARBA00022692"/>
    </source>
</evidence>
<proteinExistence type="predicted"/>
<keyword evidence="3 9" id="KW-0812">Transmembrane</keyword>
<dbReference type="Proteomes" id="UP000085678">
    <property type="component" value="Unplaced"/>
</dbReference>
<evidence type="ECO:0000259" key="11">
    <source>
        <dbReference type="Pfam" id="PF18139"/>
    </source>
</evidence>
<feature type="compositionally biased region" description="Polar residues" evidence="8">
    <location>
        <begin position="23"/>
        <end position="39"/>
    </location>
</feature>
<evidence type="ECO:0000313" key="14">
    <source>
        <dbReference type="RefSeq" id="XP_023931219.1"/>
    </source>
</evidence>
<comment type="subcellular location">
    <subcellularLocation>
        <location evidence="1">Membrane</location>
        <topology evidence="1">Multi-pass membrane protein</topology>
    </subcellularLocation>
</comment>
<protein>
    <submittedName>
        <fullName evidence="14">Transient receptor potential cation channel subfamily M member 3</fullName>
    </submittedName>
</protein>
<organism evidence="13 14">
    <name type="scientific">Lingula anatina</name>
    <name type="common">Brachiopod</name>
    <name type="synonym">Lingula unguis</name>
    <dbReference type="NCBI Taxonomy" id="7574"/>
    <lineage>
        <taxon>Eukaryota</taxon>
        <taxon>Metazoa</taxon>
        <taxon>Spiralia</taxon>
        <taxon>Lophotrochozoa</taxon>
        <taxon>Brachiopoda</taxon>
        <taxon>Linguliformea</taxon>
        <taxon>Lingulata</taxon>
        <taxon>Lingulida</taxon>
        <taxon>Linguloidea</taxon>
        <taxon>Lingulidae</taxon>
        <taxon>Lingula</taxon>
    </lineage>
</organism>
<evidence type="ECO:0000256" key="6">
    <source>
        <dbReference type="ARBA" id="ARBA00023136"/>
    </source>
</evidence>
<dbReference type="PANTHER" id="PTHR13800:SF1">
    <property type="entry name" value="TRANSIENT RECEPTOR POTENTIAL CATION CHANNEL TRPM"/>
    <property type="match status" value="1"/>
</dbReference>
<evidence type="ECO:0000256" key="5">
    <source>
        <dbReference type="ARBA" id="ARBA00023065"/>
    </source>
</evidence>
<dbReference type="GO" id="GO:0005261">
    <property type="term" value="F:monoatomic cation channel activity"/>
    <property type="evidence" value="ECO:0007669"/>
    <property type="project" value="TreeGrafter"/>
</dbReference>
<keyword evidence="7" id="KW-0407">Ion channel</keyword>
<gene>
    <name evidence="14" type="primary">LOC106160094</name>
</gene>
<keyword evidence="6 9" id="KW-0472">Membrane</keyword>
<feature type="domain" description="TRPM-like" evidence="12">
    <location>
        <begin position="521"/>
        <end position="764"/>
    </location>
</feature>
<evidence type="ECO:0000313" key="13">
    <source>
        <dbReference type="Proteomes" id="UP000085678"/>
    </source>
</evidence>
<dbReference type="Pfam" id="PF00520">
    <property type="entry name" value="Ion_trans"/>
    <property type="match status" value="1"/>
</dbReference>
<feature type="region of interest" description="Disordered" evidence="8">
    <location>
        <begin position="1"/>
        <end position="69"/>
    </location>
</feature>
<dbReference type="KEGG" id="lak:106160094"/>
<evidence type="ECO:0000256" key="7">
    <source>
        <dbReference type="ARBA" id="ARBA00023303"/>
    </source>
</evidence>
<feature type="compositionally biased region" description="Basic and acidic residues" evidence="8">
    <location>
        <begin position="1310"/>
        <end position="1320"/>
    </location>
</feature>
<keyword evidence="4 9" id="KW-1133">Transmembrane helix</keyword>
<feature type="region of interest" description="Disordered" evidence="8">
    <location>
        <begin position="104"/>
        <end position="140"/>
    </location>
</feature>
<reference evidence="14" key="1">
    <citation type="submission" date="2025-08" db="UniProtKB">
        <authorList>
            <consortium name="RefSeq"/>
        </authorList>
    </citation>
    <scope>IDENTIFICATION</scope>
    <source>
        <tissue evidence="14">Gonads</tissue>
    </source>
</reference>
<evidence type="ECO:0000259" key="10">
    <source>
        <dbReference type="Pfam" id="PF00520"/>
    </source>
</evidence>
<dbReference type="OrthoDB" id="6238217at2759"/>
<evidence type="ECO:0000256" key="2">
    <source>
        <dbReference type="ARBA" id="ARBA00022448"/>
    </source>
</evidence>
<keyword evidence="13" id="KW-1185">Reference proteome</keyword>
<dbReference type="InterPro" id="IPR057366">
    <property type="entry name" value="TRPM-like"/>
</dbReference>
<feature type="transmembrane region" description="Helical" evidence="9">
    <location>
        <begin position="951"/>
        <end position="975"/>
    </location>
</feature>
<keyword evidence="5" id="KW-0406">Ion transport</keyword>
<feature type="compositionally biased region" description="Basic residues" evidence="8">
    <location>
        <begin position="1300"/>
        <end position="1309"/>
    </location>
</feature>
<dbReference type="InterPro" id="IPR005821">
    <property type="entry name" value="Ion_trans_dom"/>
</dbReference>
<feature type="domain" description="TRPM SLOG" evidence="11">
    <location>
        <begin position="173"/>
        <end position="434"/>
    </location>
</feature>
<keyword evidence="2" id="KW-0813">Transport</keyword>
<feature type="transmembrane region" description="Helical" evidence="9">
    <location>
        <begin position="780"/>
        <end position="800"/>
    </location>
</feature>
<feature type="compositionally biased region" description="Polar residues" evidence="8">
    <location>
        <begin position="123"/>
        <end position="137"/>
    </location>
</feature>
<name>A0A2R2MLZ3_LINAN</name>
<dbReference type="RefSeq" id="XP_023931219.1">
    <property type="nucleotide sequence ID" value="XM_024075451.1"/>
</dbReference>
<dbReference type="GO" id="GO:0030001">
    <property type="term" value="P:metal ion transport"/>
    <property type="evidence" value="ECO:0007669"/>
    <property type="project" value="TreeGrafter"/>
</dbReference>
<keyword evidence="14" id="KW-0675">Receptor</keyword>
<feature type="transmembrane region" description="Helical" evidence="9">
    <location>
        <begin position="892"/>
        <end position="910"/>
    </location>
</feature>
<dbReference type="InterPro" id="IPR041491">
    <property type="entry name" value="TRPM_SLOG"/>
</dbReference>
<sequence>MFKRQSNLSIHPLDPTPEKHLFDTTQVSQWSIDRLGNSSDGERSRDSVSLRGSPRGSPRGSHRATYQITEDEKLAQSNYLEFVRKKFKIKECVNFVVKEDKLKKQSGPPRCHCGETKERHYRQTNQDAGPSSSSQAGQDDEWNQKNCIKEFPINAFGKIEFQSNGMGYSKPSKYMRVTEECVDDTLQLLIDQDKWNMFEPYKPSLVISVIGGAKNFKLAGRKKEVFSRGLVKAAKTTNAWIITSGCNMGVMKAVGDAVRDAQTYNWDAKHVTHSIRCIGIPPWGYVMDRDRLVSHDGKGCFPARYKSSTLILHGQPVSLNPSHTHFLLVDNGLRNTYNVGKFRAMLENKMLTPEPDGLGLPVVLLILEGGYDALVDANHSLDQGIPVVVCEGTGRAADILAFAFNHQTRTKSDKQCLSKKAERMLNAKIREAFGDNWRGKATKNEEDNYVEQQVKHFSDMVQASCQNENLITIFDMNRDEALDRAILSALLKVKGNSDEKQRLEQLTLAIKWNRSDIAEDKIFLSDRIWSQGCLDEFMTIALKNNQVDFVALMLQHGVSMSEYLTVGRLEELYRAGLSSQSKSAHMKEILQKNVGLQETDVLTLNQISLLLKKLEVKHDASQYVGSDMPDDPIRPHIVCEDVPPSQDTFEKPFKELFLWAVFFNRQELALYLWESGDDAVVTALVGSMLYGKLAENTDTRNNELKDAYLKNKDTFEILAENVLEECYNADEEKALQLIDRHYTDWGQQNCLEVAAAANCKAFLSTECCQNQLNQMWKGQVLSSSLKIYFALVFPPIFFSVRWKKKGLKIHEKIMQFFKSPMVKFSIHLLWYVFFLVAYSYLILFHLREEISTLEILLIGWISTMIVEELREMTYSTSESVGGKLIDWWNFSVWNRIDIILCVVALGGFIFRMIPGMLDQIKLFYAMNCVLFYLRFLRLYSVSSVLGPKLVMIKLMVIELSIFVCILIIAIMGYGVTYQALTFPAREPYWGILKDIFYYPYWQIYGELFLDEIGLQGTLPGCEGNSTVTLDGHPCPIFHSFVPILLAVYLLVGNVLLLNLLIAIFSFVFDKVQKNSLEIWKFDMYFLVMEYIDKPGLPPPFIIIEHVLLLVRFIVRKTCHKVQPKVNTKTLEHQRRMLGAFEKDSVKSYMRKTREKAELDPSMLTLVVKRRVDNIAKAIEEMRLYWAESQRDLEDYDLPNSDNISMDNFSVSSEGASHWKRTLRERKLMEQGVNAFRHSLTLRDKQANTDAEDQNISRLPPIEEVETKEKKRKKKRKEREKKREERLSLSAEEDENDKERPKKHQRRRKKIVDEADGEKSQGKHRRTSSRSKSPNPTFFEESAASLMEKGQMAEETSSKFIPDSEKVLNISPSFSDDRLQMLEDRISKLEEKTSSSLSNIEDMLQKLVFSKDVSSVKC</sequence>
<dbReference type="Pfam" id="PF25508">
    <property type="entry name" value="TRPM2"/>
    <property type="match status" value="1"/>
</dbReference>
<feature type="region of interest" description="Disordered" evidence="8">
    <location>
        <begin position="1243"/>
        <end position="1363"/>
    </location>
</feature>
<dbReference type="InterPro" id="IPR050927">
    <property type="entry name" value="TRPM"/>
</dbReference>
<dbReference type="Pfam" id="PF18139">
    <property type="entry name" value="LSDAT_euk"/>
    <property type="match status" value="1"/>
</dbReference>
<evidence type="ECO:0000259" key="12">
    <source>
        <dbReference type="Pfam" id="PF25508"/>
    </source>
</evidence>
<feature type="domain" description="Ion transport" evidence="10">
    <location>
        <begin position="832"/>
        <end position="1074"/>
    </location>
</feature>
<evidence type="ECO:0000256" key="9">
    <source>
        <dbReference type="SAM" id="Phobius"/>
    </source>
</evidence>
<evidence type="ECO:0000256" key="4">
    <source>
        <dbReference type="ARBA" id="ARBA00022989"/>
    </source>
</evidence>
<dbReference type="GO" id="GO:0005886">
    <property type="term" value="C:plasma membrane"/>
    <property type="evidence" value="ECO:0007669"/>
    <property type="project" value="TreeGrafter"/>
</dbReference>
<feature type="transmembrane region" description="Helical" evidence="9">
    <location>
        <begin position="821"/>
        <end position="843"/>
    </location>
</feature>
<dbReference type="InParanoid" id="A0A2R2MLZ3"/>
<feature type="transmembrane region" description="Helical" evidence="9">
    <location>
        <begin position="1045"/>
        <end position="1068"/>
    </location>
</feature>